<dbReference type="GO" id="GO:0046872">
    <property type="term" value="F:metal ion binding"/>
    <property type="evidence" value="ECO:0007669"/>
    <property type="project" value="UniProtKB-KW"/>
</dbReference>
<dbReference type="Proteomes" id="UP000267096">
    <property type="component" value="Unassembled WGS sequence"/>
</dbReference>
<name>A0A0M3K3F8_ANISI</name>
<dbReference type="Pfam" id="PF05875">
    <property type="entry name" value="Ceramidase"/>
    <property type="match status" value="1"/>
</dbReference>
<keyword evidence="7" id="KW-0479">Metal-binding</keyword>
<keyword evidence="11" id="KW-1185">Reference proteome</keyword>
<dbReference type="AlphaFoldDB" id="A0A0M3K3F8"/>
<reference evidence="10 11" key="2">
    <citation type="submission" date="2018-11" db="EMBL/GenBank/DDBJ databases">
        <authorList>
            <consortium name="Pathogen Informatics"/>
        </authorList>
    </citation>
    <scope>NUCLEOTIDE SEQUENCE [LARGE SCALE GENOMIC DNA]</scope>
</reference>
<evidence type="ECO:0000313" key="12">
    <source>
        <dbReference type="WBParaSite" id="ASIM_0001549701-mRNA-1"/>
    </source>
</evidence>
<evidence type="ECO:0000256" key="7">
    <source>
        <dbReference type="PIRSR" id="PIRSR608901-1"/>
    </source>
</evidence>
<evidence type="ECO:0000256" key="1">
    <source>
        <dbReference type="ARBA" id="ARBA00004141"/>
    </source>
</evidence>
<feature type="transmembrane region" description="Helical" evidence="9">
    <location>
        <begin position="56"/>
        <end position="79"/>
    </location>
</feature>
<comment type="function">
    <text evidence="9">Hydrolyzes the sphingolipid ceramide into sphingosine and free fatty acid.</text>
</comment>
<feature type="binding site" evidence="7">
    <location>
        <position position="28"/>
    </location>
    <ligand>
        <name>Ca(2+)</name>
        <dbReference type="ChEBI" id="CHEBI:29108"/>
    </ligand>
</feature>
<keyword evidence="6 9" id="KW-0472">Membrane</keyword>
<feature type="binding site" evidence="8">
    <location>
        <position position="78"/>
    </location>
    <ligand>
        <name>Zn(2+)</name>
        <dbReference type="ChEBI" id="CHEBI:29105"/>
        <note>catalytic</note>
    </ligand>
</feature>
<evidence type="ECO:0000313" key="10">
    <source>
        <dbReference type="EMBL" id="VDK53652.1"/>
    </source>
</evidence>
<dbReference type="PANTHER" id="PTHR46139:SF3">
    <property type="entry name" value="ALKALINE CERAMIDASE"/>
    <property type="match status" value="1"/>
</dbReference>
<dbReference type="WBParaSite" id="ASIM_0001549701-mRNA-1">
    <property type="protein sequence ID" value="ASIM_0001549701-mRNA-1"/>
    <property type="gene ID" value="ASIM_0001549701"/>
</dbReference>
<feature type="transmembrane region" description="Helical" evidence="9">
    <location>
        <begin position="99"/>
        <end position="122"/>
    </location>
</feature>
<evidence type="ECO:0000256" key="2">
    <source>
        <dbReference type="ARBA" id="ARBA00009780"/>
    </source>
</evidence>
<feature type="binding site" evidence="7">
    <location>
        <position position="14"/>
    </location>
    <ligand>
        <name>Ca(2+)</name>
        <dbReference type="ChEBI" id="CHEBI:29108"/>
    </ligand>
</feature>
<organism evidence="12">
    <name type="scientific">Anisakis simplex</name>
    <name type="common">Herring worm</name>
    <dbReference type="NCBI Taxonomy" id="6269"/>
    <lineage>
        <taxon>Eukaryota</taxon>
        <taxon>Metazoa</taxon>
        <taxon>Ecdysozoa</taxon>
        <taxon>Nematoda</taxon>
        <taxon>Chromadorea</taxon>
        <taxon>Rhabditida</taxon>
        <taxon>Spirurina</taxon>
        <taxon>Ascaridomorpha</taxon>
        <taxon>Ascaridoidea</taxon>
        <taxon>Anisakidae</taxon>
        <taxon>Anisakis</taxon>
        <taxon>Anisakis simplex complex</taxon>
    </lineage>
</organism>
<evidence type="ECO:0000256" key="8">
    <source>
        <dbReference type="PIRSR" id="PIRSR608901-2"/>
    </source>
</evidence>
<dbReference type="GO" id="GO:0016020">
    <property type="term" value="C:membrane"/>
    <property type="evidence" value="ECO:0007669"/>
    <property type="project" value="UniProtKB-SubCell"/>
</dbReference>
<gene>
    <name evidence="10" type="ORF">ASIM_LOCUS14906</name>
</gene>
<evidence type="ECO:0000256" key="4">
    <source>
        <dbReference type="ARBA" id="ARBA00022801"/>
    </source>
</evidence>
<comment type="cofactor">
    <cofactor evidence="8">
        <name>Zn(2+)</name>
        <dbReference type="ChEBI" id="CHEBI:29105"/>
    </cofactor>
</comment>
<sequence length="158" mass="18591">MEWFEYETGYAWCESAAYKYQTLPMVAEFVNCITNLPLIVLPLVNVMLLKDYILKINWLIALPQLLLAFNGIASTYYHATLNLFDRLLCDFWLYLGTPYLHAAFHLLSSIAAYNAFVMFSILDIKRRKDSHHYSFNLNYFPCRSVFALPYIQLCDKRF</sequence>
<dbReference type="EMBL" id="UYRR01031992">
    <property type="protein sequence ID" value="VDK53652.1"/>
    <property type="molecule type" value="Genomic_DNA"/>
</dbReference>
<evidence type="ECO:0000256" key="6">
    <source>
        <dbReference type="ARBA" id="ARBA00023136"/>
    </source>
</evidence>
<reference evidence="12" key="1">
    <citation type="submission" date="2017-02" db="UniProtKB">
        <authorList>
            <consortium name="WormBaseParasite"/>
        </authorList>
    </citation>
    <scope>IDENTIFICATION</scope>
</reference>
<dbReference type="InterPro" id="IPR008901">
    <property type="entry name" value="ACER"/>
</dbReference>
<keyword evidence="4 9" id="KW-0378">Hydrolase</keyword>
<evidence type="ECO:0000256" key="5">
    <source>
        <dbReference type="ARBA" id="ARBA00022989"/>
    </source>
</evidence>
<feature type="binding site" evidence="7">
    <location>
        <position position="12"/>
    </location>
    <ligand>
        <name>Ca(2+)</name>
        <dbReference type="ChEBI" id="CHEBI:29108"/>
    </ligand>
</feature>
<feature type="transmembrane region" description="Helical" evidence="9">
    <location>
        <begin position="25"/>
        <end position="44"/>
    </location>
</feature>
<dbReference type="PANTHER" id="PTHR46139">
    <property type="entry name" value="ALKALINE CERAMIDASE"/>
    <property type="match status" value="1"/>
</dbReference>
<evidence type="ECO:0000313" key="11">
    <source>
        <dbReference type="Proteomes" id="UP000267096"/>
    </source>
</evidence>
<comment type="subcellular location">
    <subcellularLocation>
        <location evidence="1">Membrane</location>
        <topology evidence="1">Multi-pass membrane protein</topology>
    </subcellularLocation>
</comment>
<keyword evidence="7" id="KW-0106">Calcium</keyword>
<comment type="caution">
    <text evidence="9">Lacks conserved residue(s) required for the propagation of feature annotation.</text>
</comment>
<keyword evidence="5 9" id="KW-1133">Transmembrane helix</keyword>
<evidence type="ECO:0000256" key="3">
    <source>
        <dbReference type="ARBA" id="ARBA00022692"/>
    </source>
</evidence>
<dbReference type="GO" id="GO:0046514">
    <property type="term" value="P:ceramide catabolic process"/>
    <property type="evidence" value="ECO:0007669"/>
    <property type="project" value="TreeGrafter"/>
</dbReference>
<comment type="similarity">
    <text evidence="2 9">Belongs to the alkaline ceramidase family.</text>
</comment>
<accession>A0A0M3K3F8</accession>
<dbReference type="EC" id="3.5.1.-" evidence="9"/>
<keyword evidence="8" id="KW-0862">Zinc</keyword>
<evidence type="ECO:0000256" key="9">
    <source>
        <dbReference type="RuleBase" id="RU364079"/>
    </source>
</evidence>
<proteinExistence type="inferred from homology"/>
<keyword evidence="3 9" id="KW-0812">Transmembrane</keyword>
<dbReference type="GO" id="GO:0016811">
    <property type="term" value="F:hydrolase activity, acting on carbon-nitrogen (but not peptide) bonds, in linear amides"/>
    <property type="evidence" value="ECO:0007669"/>
    <property type="project" value="InterPro"/>
</dbReference>
<dbReference type="OrthoDB" id="187171at2759"/>
<protein>
    <recommendedName>
        <fullName evidence="9">Alkaline ceramidase</fullName>
        <ecNumber evidence="9">3.5.1.-</ecNumber>
    </recommendedName>
</protein>
<keyword evidence="9" id="KW-0443">Lipid metabolism</keyword>